<dbReference type="RefSeq" id="WP_327607679.1">
    <property type="nucleotide sequence ID" value="NZ_JARZFX010000004.1"/>
</dbReference>
<gene>
    <name evidence="1" type="ORF">QGM71_11495</name>
</gene>
<dbReference type="EMBL" id="JARZFX010000004">
    <property type="protein sequence ID" value="MEC5424116.1"/>
    <property type="molecule type" value="Genomic_DNA"/>
</dbReference>
<accession>A0ABU6KFM7</accession>
<evidence type="ECO:0000313" key="2">
    <source>
        <dbReference type="Proteomes" id="UP001335737"/>
    </source>
</evidence>
<dbReference type="Proteomes" id="UP001335737">
    <property type="component" value="Unassembled WGS sequence"/>
</dbReference>
<sequence length="105" mass="11516">MENILAYFKSENDAESARANLQRLQVSSIIVDKLPETEGQQTFVPLFTVGSTTTSTGIVGTVSNNGNEGDHGKEMTYLVEGKVKPEDYEEALQILAESKGYKNNE</sequence>
<evidence type="ECO:0008006" key="3">
    <source>
        <dbReference type="Google" id="ProtNLM"/>
    </source>
</evidence>
<name>A0ABU6KFM7_9BACI</name>
<proteinExistence type="predicted"/>
<evidence type="ECO:0000313" key="1">
    <source>
        <dbReference type="EMBL" id="MEC5424116.1"/>
    </source>
</evidence>
<organism evidence="1 2">
    <name type="scientific">Virgibacillus tibetensis</name>
    <dbReference type="NCBI Taxonomy" id="3042313"/>
    <lineage>
        <taxon>Bacteria</taxon>
        <taxon>Bacillati</taxon>
        <taxon>Bacillota</taxon>
        <taxon>Bacilli</taxon>
        <taxon>Bacillales</taxon>
        <taxon>Bacillaceae</taxon>
        <taxon>Virgibacillus</taxon>
    </lineage>
</organism>
<protein>
    <recommendedName>
        <fullName evidence="3">General stress protein 17M-like domain-containing protein</fullName>
    </recommendedName>
</protein>
<reference evidence="1 2" key="1">
    <citation type="journal article" date="2024" name="Int. J. Syst. Evol. Microbiol.">
        <title>Virgibacillus tibetensis sp. nov., isolated from salt lake on the Tibetan Plateau of China.</title>
        <authorList>
            <person name="Phurbu D."/>
            <person name="Liu Z.-X."/>
            <person name="Wang R."/>
            <person name="Zheng Y.-Y."/>
            <person name="Liu H.-C."/>
            <person name="Zhou Y.-G."/>
            <person name="Yu Y.-J."/>
            <person name="Li A.-H."/>
        </authorList>
    </citation>
    <scope>NUCLEOTIDE SEQUENCE [LARGE SCALE GENOMIC DNA]</scope>
    <source>
        <strain evidence="1 2">C22-A2</strain>
    </source>
</reference>
<comment type="caution">
    <text evidence="1">The sequence shown here is derived from an EMBL/GenBank/DDBJ whole genome shotgun (WGS) entry which is preliminary data.</text>
</comment>
<keyword evidence="2" id="KW-1185">Reference proteome</keyword>